<dbReference type="PANTHER" id="PTHR13425">
    <property type="entry name" value="HEADCASE PROTEIN"/>
    <property type="match status" value="1"/>
</dbReference>
<dbReference type="VEuPathDB" id="VectorBase:MDOA013754"/>
<feature type="compositionally biased region" description="Low complexity" evidence="1">
    <location>
        <begin position="286"/>
        <end position="297"/>
    </location>
</feature>
<feature type="region of interest" description="Disordered" evidence="1">
    <location>
        <begin position="257"/>
        <end position="391"/>
    </location>
</feature>
<evidence type="ECO:0000256" key="1">
    <source>
        <dbReference type="SAM" id="MobiDB-lite"/>
    </source>
</evidence>
<feature type="compositionally biased region" description="Low complexity" evidence="1">
    <location>
        <begin position="85"/>
        <end position="104"/>
    </location>
</feature>
<dbReference type="eggNOG" id="KOG3816">
    <property type="taxonomic scope" value="Eukaryota"/>
</dbReference>
<dbReference type="InterPro" id="IPR054537">
    <property type="entry name" value="HECA_N"/>
</dbReference>
<feature type="domain" description="Headcase N-terminal" evidence="2">
    <location>
        <begin position="136"/>
        <end position="239"/>
    </location>
</feature>
<dbReference type="STRING" id="7370.A0A1I8NCC2"/>
<gene>
    <name evidence="5" type="primary">LOC101898988</name>
</gene>
<keyword evidence="4" id="KW-1185">Reference proteome</keyword>
<feature type="compositionally biased region" description="Polar residues" evidence="1">
    <location>
        <begin position="11"/>
        <end position="21"/>
    </location>
</feature>
<name>A0A9J7CLD1_MUSDO</name>
<protein>
    <submittedName>
        <fullName evidence="5">Headcase protein</fullName>
    </submittedName>
</protein>
<sequence>MLLMAPRRNHNTNSIVTQQTPQQSTANQTLSSSSTASLTSVSVAATSSAFLVANSTSSASTTTLFNSFYTTTAPLQPPTHLSEESGISSSNSSNGNNNGASNMSPMQTAITTNNNNNNNTLTPNHNNTNKGDQYVRCCHPGGECFKSDSPLINLDDLSDCVKVICNNENCNVGQYMHRECFDNWEQSVLQSLKSMGGRARSWSDRQKAQNLWTKKGYDLVYKVCGCKCSRGHLRKDLEWVPPKPAGQQYAMNGQRIMNGNATTNGVSGGCQEDEEKKKKKNKRNRQQQQQQQQQTTQSNKTLAPLQVNGQQQQQQQQTQPQQMSAVVSANTNNVVGEHKTDTNNGHHNSSNSTSSSSTGNSTPNVGVIGSGLHHQQQQNQMQNNNNTNSGLAELPATVMSSINNLLNGSNNILGLDLRPRTNSISSASNSHSGSSSPSAISFCSGELTLVPTTTSSVTSSNGLLNSSISSSSASTNQLATLQSLNLNGFYPQATLNNQQQQQTSLMQQQQQQQSSLTKNILNGLQSSVLLGNGGVGATVTNNSTAASVVATTALLIKQQQQQQQQCPSGTILTNGLKHLTPFEQQQLLLQQKVKEVELYSERVRSTSGCNGIFSRRLDFSSFNLLPKTRLNSYQVKIEDEGNHGNDETRLFILSSLAQSQKSRVACILCEEPMLVFDRYPLVDGTFFLSPKQHSTDCIEVKYEGRSVYLTCVCMRCLDGTSTHRNISCRFCAEKWDGSNLVLGTMYAYDIFAAMPCCAERLKCNNCFKLLLHPQQRLNFYSDYSHCVTCPYCATQDTHFVKPLTYCYTKCLTGRLSAIA</sequence>
<accession>A0A9J7CLD1</accession>
<evidence type="ECO:0000313" key="4">
    <source>
        <dbReference type="Proteomes" id="UP001652621"/>
    </source>
</evidence>
<feature type="compositionally biased region" description="Low complexity" evidence="1">
    <location>
        <begin position="22"/>
        <end position="31"/>
    </location>
</feature>
<dbReference type="Proteomes" id="UP001652621">
    <property type="component" value="Unplaced"/>
</dbReference>
<organism evidence="4 5">
    <name type="scientific">Musca domestica</name>
    <name type="common">House fly</name>
    <dbReference type="NCBI Taxonomy" id="7370"/>
    <lineage>
        <taxon>Eukaryota</taxon>
        <taxon>Metazoa</taxon>
        <taxon>Ecdysozoa</taxon>
        <taxon>Arthropoda</taxon>
        <taxon>Hexapoda</taxon>
        <taxon>Insecta</taxon>
        <taxon>Pterygota</taxon>
        <taxon>Neoptera</taxon>
        <taxon>Endopterygota</taxon>
        <taxon>Diptera</taxon>
        <taxon>Brachycera</taxon>
        <taxon>Muscomorpha</taxon>
        <taxon>Muscoidea</taxon>
        <taxon>Muscidae</taxon>
        <taxon>Musca</taxon>
    </lineage>
</organism>
<reference evidence="5" key="1">
    <citation type="submission" date="2025-08" db="UniProtKB">
        <authorList>
            <consortium name="RefSeq"/>
        </authorList>
    </citation>
    <scope>IDENTIFICATION</scope>
    <source>
        <strain evidence="5">Aabys</strain>
        <tissue evidence="5">Whole body</tissue>
    </source>
</reference>
<feature type="region of interest" description="Disordered" evidence="1">
    <location>
        <begin position="76"/>
        <end position="108"/>
    </location>
</feature>
<feature type="compositionally biased region" description="Low complexity" evidence="1">
    <location>
        <begin position="342"/>
        <end position="362"/>
    </location>
</feature>
<feature type="domain" description="Headcase middle" evidence="3">
    <location>
        <begin position="604"/>
        <end position="803"/>
    </location>
</feature>
<dbReference type="VEuPathDB" id="VectorBase:MDOMA2_007698"/>
<dbReference type="RefSeq" id="XP_005178180.2">
    <property type="nucleotide sequence ID" value="XM_005178123.4"/>
</dbReference>
<feature type="region of interest" description="Disordered" evidence="1">
    <location>
        <begin position="1"/>
        <end position="31"/>
    </location>
</feature>
<feature type="compositionally biased region" description="Low complexity" evidence="1">
    <location>
        <begin position="310"/>
        <end position="335"/>
    </location>
</feature>
<dbReference type="OrthoDB" id="10012848at2759"/>
<feature type="compositionally biased region" description="Low complexity" evidence="1">
    <location>
        <begin position="375"/>
        <end position="388"/>
    </location>
</feature>
<dbReference type="Pfam" id="PF15353">
    <property type="entry name" value="HECA_N"/>
    <property type="match status" value="1"/>
</dbReference>
<dbReference type="InterPro" id="IPR031947">
    <property type="entry name" value="Headcase_mid"/>
</dbReference>
<evidence type="ECO:0000313" key="5">
    <source>
        <dbReference type="RefSeq" id="XP_005178180.2"/>
    </source>
</evidence>
<proteinExistence type="predicted"/>
<dbReference type="Pfam" id="PF16002">
    <property type="entry name" value="Headcase"/>
    <property type="match status" value="1"/>
</dbReference>
<dbReference type="VEuPathDB" id="VectorBase:MDOMA2_018550"/>
<dbReference type="GeneID" id="101898988"/>
<dbReference type="InterPro" id="IPR026066">
    <property type="entry name" value="Headcase"/>
</dbReference>
<evidence type="ECO:0000259" key="3">
    <source>
        <dbReference type="Pfam" id="PF16002"/>
    </source>
</evidence>
<dbReference type="PANTHER" id="PTHR13425:SF3">
    <property type="entry name" value="HEADCASE PROTEIN HOMOLOG"/>
    <property type="match status" value="1"/>
</dbReference>
<evidence type="ECO:0000259" key="2">
    <source>
        <dbReference type="Pfam" id="PF15353"/>
    </source>
</evidence>